<dbReference type="PANTHER" id="PTHR24220">
    <property type="entry name" value="IMPORT ATP-BINDING PROTEIN"/>
    <property type="match status" value="1"/>
</dbReference>
<evidence type="ECO:0000256" key="8">
    <source>
        <dbReference type="RuleBase" id="RU367068"/>
    </source>
</evidence>
<name>A0A3E0U695_9GAMM</name>
<dbReference type="GO" id="GO:0044874">
    <property type="term" value="P:lipoprotein localization to outer membrane"/>
    <property type="evidence" value="ECO:0007669"/>
    <property type="project" value="TreeGrafter"/>
</dbReference>
<organism evidence="10 11">
    <name type="scientific">Thalassotalea euphylliae</name>
    <dbReference type="NCBI Taxonomy" id="1655234"/>
    <lineage>
        <taxon>Bacteria</taxon>
        <taxon>Pseudomonadati</taxon>
        <taxon>Pseudomonadota</taxon>
        <taxon>Gammaproteobacteria</taxon>
        <taxon>Alteromonadales</taxon>
        <taxon>Colwelliaceae</taxon>
        <taxon>Thalassotalea</taxon>
    </lineage>
</organism>
<keyword evidence="6 8" id="KW-1278">Translocase</keyword>
<keyword evidence="2 8" id="KW-1003">Cell membrane</keyword>
<protein>
    <recommendedName>
        <fullName evidence="8">Lipoprotein-releasing system ATP-binding protein LolD</fullName>
        <ecNumber evidence="8">7.6.2.-</ecNumber>
    </recommendedName>
</protein>
<comment type="caution">
    <text evidence="10">The sequence shown here is derived from an EMBL/GenBank/DDBJ whole genome shotgun (WGS) entry which is preliminary data.</text>
</comment>
<dbReference type="SUPFAM" id="SSF52540">
    <property type="entry name" value="P-loop containing nucleoside triphosphate hydrolases"/>
    <property type="match status" value="1"/>
</dbReference>
<dbReference type="PROSITE" id="PS00211">
    <property type="entry name" value="ABC_TRANSPORTER_1"/>
    <property type="match status" value="1"/>
</dbReference>
<evidence type="ECO:0000259" key="9">
    <source>
        <dbReference type="PROSITE" id="PS50893"/>
    </source>
</evidence>
<dbReference type="GO" id="GO:0016887">
    <property type="term" value="F:ATP hydrolysis activity"/>
    <property type="evidence" value="ECO:0007669"/>
    <property type="project" value="InterPro"/>
</dbReference>
<dbReference type="InterPro" id="IPR003593">
    <property type="entry name" value="AAA+_ATPase"/>
</dbReference>
<dbReference type="Proteomes" id="UP000256899">
    <property type="component" value="Unassembled WGS sequence"/>
</dbReference>
<dbReference type="GO" id="GO:0005524">
    <property type="term" value="F:ATP binding"/>
    <property type="evidence" value="ECO:0007669"/>
    <property type="project" value="UniProtKB-UniRule"/>
</dbReference>
<comment type="subcellular location">
    <subcellularLocation>
        <location evidence="8">Cell inner membrane</location>
        <topology evidence="8">Peripheral membrane protein</topology>
    </subcellularLocation>
</comment>
<evidence type="ECO:0000256" key="2">
    <source>
        <dbReference type="ARBA" id="ARBA00022475"/>
    </source>
</evidence>
<dbReference type="AlphaFoldDB" id="A0A3E0U695"/>
<dbReference type="SMART" id="SM00382">
    <property type="entry name" value="AAA"/>
    <property type="match status" value="1"/>
</dbReference>
<comment type="function">
    <text evidence="8">Part of the ABC transporter complex LolCDE involved in the translocation of mature outer membrane-directed lipoproteins, from the inner membrane to the periplasmic chaperone, LolA. Responsible for the formation of the LolA-lipoprotein complex in an ATP-dependent manner.</text>
</comment>
<sequence>MSSVLQCLNLSKTYQEGGESTAVLSGLELDVKRGELLAIVGSSGCGKSTFLHLAGALDSPSSGQVMIQGTDIFSLTDKQKAKFRNQHIGFIYQFHHLMMEFSALENVAMPLLIAGESAKTAQDKAKAMLVKVGLEHRLSHRPSQLSGGERQRVAIARALVTEPALVLADEPTGNLDFDTAQQIFELIKSLNASLGISFVIVTHDLSLAAKMDRQLRLDHGKLASLVAPVEQASQIG</sequence>
<dbReference type="GO" id="GO:0005886">
    <property type="term" value="C:plasma membrane"/>
    <property type="evidence" value="ECO:0007669"/>
    <property type="project" value="UniProtKB-SubCell"/>
</dbReference>
<dbReference type="PROSITE" id="PS50893">
    <property type="entry name" value="ABC_TRANSPORTER_2"/>
    <property type="match status" value="1"/>
</dbReference>
<proteinExistence type="inferred from homology"/>
<dbReference type="Gene3D" id="3.40.50.300">
    <property type="entry name" value="P-loop containing nucleotide triphosphate hydrolases"/>
    <property type="match status" value="1"/>
</dbReference>
<evidence type="ECO:0000256" key="1">
    <source>
        <dbReference type="ARBA" id="ARBA00022448"/>
    </source>
</evidence>
<keyword evidence="1 8" id="KW-0813">Transport</keyword>
<dbReference type="InterPro" id="IPR011924">
    <property type="entry name" value="LolD_lipo_ATP-bd"/>
</dbReference>
<accession>A0A3E0U695</accession>
<dbReference type="RefSeq" id="WP_116017667.1">
    <property type="nucleotide sequence ID" value="NZ_QUOT01000001.1"/>
</dbReference>
<reference evidence="11" key="1">
    <citation type="submission" date="2018-08" db="EMBL/GenBank/DDBJ databases">
        <title>Thalassotalea euphylliae genome.</title>
        <authorList>
            <person name="Summers S."/>
            <person name="Rice S.A."/>
            <person name="Freckelton M.L."/>
            <person name="Nedved B.T."/>
            <person name="Hadfield M.G."/>
        </authorList>
    </citation>
    <scope>NUCLEOTIDE SEQUENCE [LARGE SCALE GENOMIC DNA]</scope>
    <source>
        <strain evidence="11">H3</strain>
    </source>
</reference>
<evidence type="ECO:0000256" key="6">
    <source>
        <dbReference type="ARBA" id="ARBA00022967"/>
    </source>
</evidence>
<dbReference type="InterPro" id="IPR017871">
    <property type="entry name" value="ABC_transporter-like_CS"/>
</dbReference>
<dbReference type="EC" id="7.6.2.-" evidence="8"/>
<gene>
    <name evidence="8 10" type="primary">lolD</name>
    <name evidence="10" type="ORF">DXX94_16840</name>
</gene>
<feature type="domain" description="ABC transporter" evidence="9">
    <location>
        <begin position="5"/>
        <end position="235"/>
    </location>
</feature>
<comment type="similarity">
    <text evidence="8">Belongs to the ABC transporter superfamily. Lipoprotein translocase (TC 3.A.1.125) family.</text>
</comment>
<evidence type="ECO:0000256" key="3">
    <source>
        <dbReference type="ARBA" id="ARBA00022519"/>
    </source>
</evidence>
<dbReference type="InterPro" id="IPR017911">
    <property type="entry name" value="MacB-like_ATP-bd"/>
</dbReference>
<dbReference type="PANTHER" id="PTHR24220:SF689">
    <property type="entry name" value="LIPOPROTEIN-RELEASING SYSTEM ATP-BINDING PROTEIN LOLD"/>
    <property type="match status" value="1"/>
</dbReference>
<evidence type="ECO:0000256" key="7">
    <source>
        <dbReference type="ARBA" id="ARBA00023136"/>
    </source>
</evidence>
<keyword evidence="11" id="KW-1185">Reference proteome</keyword>
<dbReference type="InterPro" id="IPR015854">
    <property type="entry name" value="ABC_transpr_LolD-like"/>
</dbReference>
<evidence type="ECO:0000313" key="10">
    <source>
        <dbReference type="EMBL" id="REL32244.1"/>
    </source>
</evidence>
<evidence type="ECO:0000256" key="4">
    <source>
        <dbReference type="ARBA" id="ARBA00022741"/>
    </source>
</evidence>
<dbReference type="Pfam" id="PF00005">
    <property type="entry name" value="ABC_tran"/>
    <property type="match status" value="1"/>
</dbReference>
<keyword evidence="3 8" id="KW-0997">Cell inner membrane</keyword>
<keyword evidence="7 8" id="KW-0472">Membrane</keyword>
<dbReference type="NCBIfam" id="TIGR02211">
    <property type="entry name" value="LolD_lipo_ex"/>
    <property type="match status" value="1"/>
</dbReference>
<keyword evidence="5 8" id="KW-0067">ATP-binding</keyword>
<dbReference type="GO" id="GO:0089705">
    <property type="term" value="P:protein localization to outer membrane"/>
    <property type="evidence" value="ECO:0007669"/>
    <property type="project" value="TreeGrafter"/>
</dbReference>
<keyword evidence="4 8" id="KW-0547">Nucleotide-binding</keyword>
<dbReference type="CDD" id="cd03255">
    <property type="entry name" value="ABC_MJ0796_LolCDE_FtsE"/>
    <property type="match status" value="1"/>
</dbReference>
<comment type="subunit">
    <text evidence="8">The complex is composed of two ATP-binding proteins (LolD) and two transmembrane proteins (LolC and LolE).</text>
</comment>
<dbReference type="FunFam" id="3.40.50.300:FF:000230">
    <property type="entry name" value="Lipoprotein-releasing system ATP-binding protein LolD"/>
    <property type="match status" value="1"/>
</dbReference>
<keyword evidence="10" id="KW-0449">Lipoprotein</keyword>
<dbReference type="GO" id="GO:0022857">
    <property type="term" value="F:transmembrane transporter activity"/>
    <property type="evidence" value="ECO:0007669"/>
    <property type="project" value="TreeGrafter"/>
</dbReference>
<dbReference type="InterPro" id="IPR003439">
    <property type="entry name" value="ABC_transporter-like_ATP-bd"/>
</dbReference>
<dbReference type="InterPro" id="IPR027417">
    <property type="entry name" value="P-loop_NTPase"/>
</dbReference>
<evidence type="ECO:0000313" key="11">
    <source>
        <dbReference type="Proteomes" id="UP000256899"/>
    </source>
</evidence>
<evidence type="ECO:0000256" key="5">
    <source>
        <dbReference type="ARBA" id="ARBA00022840"/>
    </source>
</evidence>
<dbReference type="EMBL" id="QUOT01000001">
    <property type="protein sequence ID" value="REL32244.1"/>
    <property type="molecule type" value="Genomic_DNA"/>
</dbReference>